<dbReference type="EMBL" id="JACVVK020000372">
    <property type="protein sequence ID" value="KAK7476580.1"/>
    <property type="molecule type" value="Genomic_DNA"/>
</dbReference>
<evidence type="ECO:0000256" key="1">
    <source>
        <dbReference type="SAM" id="MobiDB-lite"/>
    </source>
</evidence>
<sequence length="64" mass="7183">MNLSHMKRDDEPHSGRIELLLEAMMRDDEPSQWAGRTSIRTQASSALAGKSFGSPVKVDVKEKR</sequence>
<dbReference type="AlphaFoldDB" id="A0ABD0JPK5"/>
<gene>
    <name evidence="2" type="ORF">BaRGS_00032198</name>
</gene>
<reference evidence="2 3" key="1">
    <citation type="journal article" date="2023" name="Sci. Data">
        <title>Genome assembly of the Korean intertidal mud-creeper Batillaria attramentaria.</title>
        <authorList>
            <person name="Patra A.K."/>
            <person name="Ho P.T."/>
            <person name="Jun S."/>
            <person name="Lee S.J."/>
            <person name="Kim Y."/>
            <person name="Won Y.J."/>
        </authorList>
    </citation>
    <scope>NUCLEOTIDE SEQUENCE [LARGE SCALE GENOMIC DNA]</scope>
    <source>
        <strain evidence="2">Wonlab-2016</strain>
    </source>
</reference>
<keyword evidence="3" id="KW-1185">Reference proteome</keyword>
<feature type="region of interest" description="Disordered" evidence="1">
    <location>
        <begin position="44"/>
        <end position="64"/>
    </location>
</feature>
<protein>
    <submittedName>
        <fullName evidence="2">Uncharacterized protein</fullName>
    </submittedName>
</protein>
<feature type="non-terminal residue" evidence="2">
    <location>
        <position position="64"/>
    </location>
</feature>
<evidence type="ECO:0000313" key="3">
    <source>
        <dbReference type="Proteomes" id="UP001519460"/>
    </source>
</evidence>
<proteinExistence type="predicted"/>
<dbReference type="Proteomes" id="UP001519460">
    <property type="component" value="Unassembled WGS sequence"/>
</dbReference>
<name>A0ABD0JPK5_9CAEN</name>
<comment type="caution">
    <text evidence="2">The sequence shown here is derived from an EMBL/GenBank/DDBJ whole genome shotgun (WGS) entry which is preliminary data.</text>
</comment>
<evidence type="ECO:0000313" key="2">
    <source>
        <dbReference type="EMBL" id="KAK7476580.1"/>
    </source>
</evidence>
<organism evidence="2 3">
    <name type="scientific">Batillaria attramentaria</name>
    <dbReference type="NCBI Taxonomy" id="370345"/>
    <lineage>
        <taxon>Eukaryota</taxon>
        <taxon>Metazoa</taxon>
        <taxon>Spiralia</taxon>
        <taxon>Lophotrochozoa</taxon>
        <taxon>Mollusca</taxon>
        <taxon>Gastropoda</taxon>
        <taxon>Caenogastropoda</taxon>
        <taxon>Sorbeoconcha</taxon>
        <taxon>Cerithioidea</taxon>
        <taxon>Batillariidae</taxon>
        <taxon>Batillaria</taxon>
    </lineage>
</organism>
<accession>A0ABD0JPK5</accession>